<dbReference type="Pfam" id="PF01735">
    <property type="entry name" value="PLA2_B"/>
    <property type="match status" value="1"/>
</dbReference>
<keyword evidence="3" id="KW-0732">Signal</keyword>
<evidence type="ECO:0000313" key="12">
    <source>
        <dbReference type="EMBL" id="EMG50279.1"/>
    </source>
</evidence>
<keyword evidence="5 9" id="KW-0442">Lipid degradation</keyword>
<keyword evidence="6 9" id="KW-0443">Lipid metabolism</keyword>
<dbReference type="PANTHER" id="PTHR10728:SF33">
    <property type="entry name" value="LYSOPHOSPHOLIPASE 1-RELATED"/>
    <property type="match status" value="1"/>
</dbReference>
<comment type="caution">
    <text evidence="12">The sequence shown here is derived from an EMBL/GenBank/DDBJ whole genome shotgun (WGS) entry which is preliminary data.</text>
</comment>
<dbReference type="PROSITE" id="PS51210">
    <property type="entry name" value="PLA2C"/>
    <property type="match status" value="1"/>
</dbReference>
<dbReference type="GO" id="GO:0004622">
    <property type="term" value="F:phosphatidylcholine lysophospholipase activity"/>
    <property type="evidence" value="ECO:0007669"/>
    <property type="project" value="UniProtKB-EC"/>
</dbReference>
<keyword evidence="13" id="KW-1185">Reference proteome</keyword>
<evidence type="ECO:0000256" key="7">
    <source>
        <dbReference type="ARBA" id="ARBA00023180"/>
    </source>
</evidence>
<dbReference type="SMART" id="SM00022">
    <property type="entry name" value="PLAc"/>
    <property type="match status" value="1"/>
</dbReference>
<dbReference type="EC" id="3.1.1.5" evidence="2 10"/>
<evidence type="ECO:0000259" key="11">
    <source>
        <dbReference type="PROSITE" id="PS51210"/>
    </source>
</evidence>
<dbReference type="Proteomes" id="UP000011777">
    <property type="component" value="Unassembled WGS sequence"/>
</dbReference>
<accession>M3K647</accession>
<keyword evidence="4 9" id="KW-0378">Hydrolase</keyword>
<evidence type="ECO:0000256" key="8">
    <source>
        <dbReference type="ARBA" id="ARBA00059407"/>
    </source>
</evidence>
<dbReference type="InterPro" id="IPR002642">
    <property type="entry name" value="LysoPLipase_cat_dom"/>
</dbReference>
<evidence type="ECO:0000256" key="10">
    <source>
        <dbReference type="RuleBase" id="RU362103"/>
    </source>
</evidence>
<evidence type="ECO:0000256" key="4">
    <source>
        <dbReference type="ARBA" id="ARBA00022801"/>
    </source>
</evidence>
<dbReference type="GO" id="GO:0005783">
    <property type="term" value="C:endoplasmic reticulum"/>
    <property type="evidence" value="ECO:0007669"/>
    <property type="project" value="TreeGrafter"/>
</dbReference>
<dbReference type="OMA" id="FMETANP"/>
<dbReference type="GO" id="GO:0046475">
    <property type="term" value="P:glycerophospholipid catabolic process"/>
    <property type="evidence" value="ECO:0007669"/>
    <property type="project" value="TreeGrafter"/>
</dbReference>
<dbReference type="STRING" id="1245528.M3K647"/>
<evidence type="ECO:0000256" key="5">
    <source>
        <dbReference type="ARBA" id="ARBA00022963"/>
    </source>
</evidence>
<dbReference type="OrthoDB" id="4084751at2759"/>
<dbReference type="SUPFAM" id="SSF52151">
    <property type="entry name" value="FabD/lysophospholipase-like"/>
    <property type="match status" value="1"/>
</dbReference>
<gene>
    <name evidence="12" type="ORF">G210_4696</name>
</gene>
<dbReference type="PANTHER" id="PTHR10728">
    <property type="entry name" value="CYTOSOLIC PHOSPHOLIPASE A2"/>
    <property type="match status" value="1"/>
</dbReference>
<comment type="similarity">
    <text evidence="1 10">Belongs to the lysophospholipase family.</text>
</comment>
<protein>
    <recommendedName>
        <fullName evidence="2 10">Lysophospholipase</fullName>
        <ecNumber evidence="2 10">3.1.1.5</ecNumber>
    </recommendedName>
</protein>
<dbReference type="InterPro" id="IPR016035">
    <property type="entry name" value="Acyl_Trfase/lysoPLipase"/>
</dbReference>
<organism evidence="12 13">
    <name type="scientific">Candida maltosa (strain Xu316)</name>
    <name type="common">Yeast</name>
    <dbReference type="NCBI Taxonomy" id="1245528"/>
    <lineage>
        <taxon>Eukaryota</taxon>
        <taxon>Fungi</taxon>
        <taxon>Dikarya</taxon>
        <taxon>Ascomycota</taxon>
        <taxon>Saccharomycotina</taxon>
        <taxon>Pichiomycetes</taxon>
        <taxon>Debaryomycetaceae</taxon>
        <taxon>Candida/Lodderomyces clade</taxon>
        <taxon>Candida</taxon>
    </lineage>
</organism>
<dbReference type="GO" id="GO:0005576">
    <property type="term" value="C:extracellular region"/>
    <property type="evidence" value="ECO:0007669"/>
    <property type="project" value="TreeGrafter"/>
</dbReference>
<dbReference type="AlphaFoldDB" id="M3K647"/>
<feature type="domain" description="PLA2c" evidence="11">
    <location>
        <begin position="27"/>
        <end position="560"/>
    </location>
</feature>
<dbReference type="FunFam" id="3.40.1090.10:FF:000010">
    <property type="entry name" value="Lysophospholipase"/>
    <property type="match status" value="1"/>
</dbReference>
<comment type="function">
    <text evidence="8">Catalyzes the release of fatty acids from lysophospholipids. Phospholipase B may well contribute to pathogenicity by abetting the fungus in damaging and traversing host cell membranes, processes which likely increase the rapidity of disseminated infection.</text>
</comment>
<sequence>MNWLIVLFLSLALATSPTNNYAPGRVKCPSGKVVRSSLEGLNPNEKTYMDQRYKKAKVEMTKFLKGANMTGFDVDAFMETANPTIGLSFSGGGYRAQLAGAGAISALDSRSVKPSVLGGILQSSSYLVGLSGGSWLVGSLVSNDMITVDQILGQDRLWNMKNSLLAYNGWLFISNALMWASIDVQVKMKMIFGSNVSVTDLYGRALSYQLLSNFQDQGDAFCWSDITSRPTFQKYEMPYPILTATGREPDTTVINFNSTVFEITPYDIGSWDPSLRSFMDTKYLGSKVEDGVAKDKCLNGFDNAGFLMGTSSSIFNAFMLVVDSDAFPPLTKSILKGFLTPVQKANVDIANYNPNPFYKSSYAGEKIRNSKTLYLADGAFDGQNVPLLPLVRRNVSVIFAYDNGDQVDNWPDGSSIIKTYERQFSQQGKDYAFPYVPDTNTFRNLNLTSRPTFFGCDAQNLTSLTDNIYDVPLVIYNANRPFSYFSNTSLLKLKYSNNEREGMIRNGYDVTTRLNGELDDEWAACVGCAIIRREQERNGIEQTEQCKRCFENYCWDGTIYNGESLGENFSDEGLTKGTEYYNSTNVAGINDGGVAFV</sequence>
<dbReference type="Gene3D" id="3.40.1090.10">
    <property type="entry name" value="Cytosolic phospholipase A2 catalytic domain"/>
    <property type="match status" value="1"/>
</dbReference>
<dbReference type="eggNOG" id="KOG1325">
    <property type="taxonomic scope" value="Eukaryota"/>
</dbReference>
<keyword evidence="7" id="KW-0325">Glycoprotein</keyword>
<evidence type="ECO:0000256" key="9">
    <source>
        <dbReference type="PROSITE-ProRule" id="PRU00555"/>
    </source>
</evidence>
<evidence type="ECO:0000256" key="2">
    <source>
        <dbReference type="ARBA" id="ARBA00013274"/>
    </source>
</evidence>
<evidence type="ECO:0000256" key="6">
    <source>
        <dbReference type="ARBA" id="ARBA00023098"/>
    </source>
</evidence>
<proteinExistence type="inferred from homology"/>
<evidence type="ECO:0000313" key="13">
    <source>
        <dbReference type="Proteomes" id="UP000011777"/>
    </source>
</evidence>
<dbReference type="GO" id="GO:0005829">
    <property type="term" value="C:cytosol"/>
    <property type="evidence" value="ECO:0007669"/>
    <property type="project" value="TreeGrafter"/>
</dbReference>
<evidence type="ECO:0000256" key="1">
    <source>
        <dbReference type="ARBA" id="ARBA00008780"/>
    </source>
</evidence>
<reference evidence="12 13" key="1">
    <citation type="submission" date="2013-02" db="EMBL/GenBank/DDBJ databases">
        <title>Genome sequence of Candida maltosa Xu316, a potential industrial strain for xylitol and ethanol production.</title>
        <authorList>
            <person name="Yu J."/>
            <person name="Wang Q."/>
            <person name="Geng X."/>
            <person name="Bao W."/>
            <person name="He P."/>
            <person name="Cai J."/>
        </authorList>
    </citation>
    <scope>NUCLEOTIDE SEQUENCE [LARGE SCALE GENOMIC DNA]</scope>
    <source>
        <strain evidence="13">Xu316</strain>
    </source>
</reference>
<comment type="catalytic activity">
    <reaction evidence="10">
        <text>a 1-acyl-sn-glycero-3-phosphocholine + H2O = sn-glycerol 3-phosphocholine + a fatty acid + H(+)</text>
        <dbReference type="Rhea" id="RHEA:15177"/>
        <dbReference type="ChEBI" id="CHEBI:15377"/>
        <dbReference type="ChEBI" id="CHEBI:15378"/>
        <dbReference type="ChEBI" id="CHEBI:16870"/>
        <dbReference type="ChEBI" id="CHEBI:28868"/>
        <dbReference type="ChEBI" id="CHEBI:58168"/>
        <dbReference type="EC" id="3.1.1.5"/>
    </reaction>
</comment>
<name>M3K647_CANMX</name>
<dbReference type="HOGENOM" id="CLU_014602_0_1_1"/>
<dbReference type="GO" id="GO:0004623">
    <property type="term" value="F:phospholipase A2 activity"/>
    <property type="evidence" value="ECO:0007669"/>
    <property type="project" value="TreeGrafter"/>
</dbReference>
<dbReference type="EMBL" id="AOGT01000315">
    <property type="protein sequence ID" value="EMG50279.1"/>
    <property type="molecule type" value="Genomic_DNA"/>
</dbReference>
<evidence type="ECO:0000256" key="3">
    <source>
        <dbReference type="ARBA" id="ARBA00022729"/>
    </source>
</evidence>
<dbReference type="GO" id="GO:0005886">
    <property type="term" value="C:plasma membrane"/>
    <property type="evidence" value="ECO:0007669"/>
    <property type="project" value="TreeGrafter"/>
</dbReference>